<protein>
    <submittedName>
        <fullName evidence="2">DUF222 domain-containing protein</fullName>
    </submittedName>
</protein>
<dbReference type="RefSeq" id="WP_377457653.1">
    <property type="nucleotide sequence ID" value="NZ_JBHLUB010000001.1"/>
</dbReference>
<dbReference type="EMBL" id="JBHLUB010000001">
    <property type="protein sequence ID" value="MFC0581094.1"/>
    <property type="molecule type" value="Genomic_DNA"/>
</dbReference>
<gene>
    <name evidence="2" type="ORF">ACFFFR_01645</name>
</gene>
<proteinExistence type="predicted"/>
<dbReference type="CDD" id="cd00085">
    <property type="entry name" value="HNHc"/>
    <property type="match status" value="1"/>
</dbReference>
<dbReference type="InterPro" id="IPR003615">
    <property type="entry name" value="HNH_nuc"/>
</dbReference>
<sequence>MSTHQHVIAGIDLDAPETAAELAEVVAADELAIRKATAKAYLHGFQFLLAQAREHRTSMRADQLTAHYLQHIDKGKLMRQSVPAYARLRRLTEAKAQNFLLLAVNLILHAPNLVEQLHHGQIPLEHVRAAGEKLKSIPPPRPDQDWTGQPWQDGHYEDAVARTDAAKNDLGSKLEDLAAPDIPETEYTSKAAQLRDAHHPENQAARHRAARAKRCVRISPAADGMANLSAHISAGDAATIQRALNDVARTKSPSDQRTLTQRQADLFVELLTVNKHTVQDSEPASAQGCGCQKQARPTRRIFAYLMITLDQWLSLGGTLKANQFEFLTPPAASQNQTRNGLKHKPSSSVLGQQHKLSAPELARLLQQVSTLQAVLTHPASGYPIGLSVRTRRPAPRIRDLLLLRDQHCRFPGCRVPGTECEVDHVNDFALGGTSELYGLALLCKKHHGGKSAGWWEVSLRPERGDGVLEFRFPQTGQSEFTYPRLPLHPNAWEQIRQQLEEPPF</sequence>
<evidence type="ECO:0000313" key="3">
    <source>
        <dbReference type="Proteomes" id="UP001589862"/>
    </source>
</evidence>
<feature type="domain" description="HNH nuclease" evidence="1">
    <location>
        <begin position="396"/>
        <end position="448"/>
    </location>
</feature>
<dbReference type="InterPro" id="IPR003870">
    <property type="entry name" value="DUF222"/>
</dbReference>
<evidence type="ECO:0000313" key="2">
    <source>
        <dbReference type="EMBL" id="MFC0581094.1"/>
    </source>
</evidence>
<dbReference type="Pfam" id="PF02720">
    <property type="entry name" value="DUF222"/>
    <property type="match status" value="1"/>
</dbReference>
<name>A0ABV6P7J0_9MICC</name>
<comment type="caution">
    <text evidence="2">The sequence shown here is derived from an EMBL/GenBank/DDBJ whole genome shotgun (WGS) entry which is preliminary data.</text>
</comment>
<organism evidence="2 3">
    <name type="scientific">Micrococcoides hystricis</name>
    <dbReference type="NCBI Taxonomy" id="1572761"/>
    <lineage>
        <taxon>Bacteria</taxon>
        <taxon>Bacillati</taxon>
        <taxon>Actinomycetota</taxon>
        <taxon>Actinomycetes</taxon>
        <taxon>Micrococcales</taxon>
        <taxon>Micrococcaceae</taxon>
        <taxon>Micrococcoides</taxon>
    </lineage>
</organism>
<evidence type="ECO:0000259" key="1">
    <source>
        <dbReference type="SMART" id="SM00507"/>
    </source>
</evidence>
<accession>A0ABV6P7J0</accession>
<keyword evidence="3" id="KW-1185">Reference proteome</keyword>
<dbReference type="SMART" id="SM00507">
    <property type="entry name" value="HNHc"/>
    <property type="match status" value="1"/>
</dbReference>
<dbReference type="Gene3D" id="1.10.30.50">
    <property type="match status" value="1"/>
</dbReference>
<reference evidence="2 3" key="1">
    <citation type="submission" date="2024-09" db="EMBL/GenBank/DDBJ databases">
        <authorList>
            <person name="Sun Q."/>
            <person name="Mori K."/>
        </authorList>
    </citation>
    <scope>NUCLEOTIDE SEQUENCE [LARGE SCALE GENOMIC DNA]</scope>
    <source>
        <strain evidence="2 3">NCAIM B.02604</strain>
    </source>
</reference>
<dbReference type="Proteomes" id="UP001589862">
    <property type="component" value="Unassembled WGS sequence"/>
</dbReference>